<evidence type="ECO:0000256" key="2">
    <source>
        <dbReference type="SAM" id="Phobius"/>
    </source>
</evidence>
<name>A0AB39YZ41_DROSZ</name>
<proteinExistence type="predicted"/>
<evidence type="ECO:0000313" key="4">
    <source>
        <dbReference type="RefSeq" id="XP_016924525.4"/>
    </source>
</evidence>
<keyword evidence="2" id="KW-1133">Transmembrane helix</keyword>
<gene>
    <name evidence="4" type="primary">LOC108005708</name>
</gene>
<accession>A0AB39YZ41</accession>
<reference evidence="4" key="1">
    <citation type="submission" date="2025-08" db="UniProtKB">
        <authorList>
            <consortium name="RefSeq"/>
        </authorList>
    </citation>
    <scope>IDENTIFICATION</scope>
</reference>
<sequence>MLFSVDQVTLAASHEGKMGKTIKVIGCAGAGTLLILLLPLCLIQNYGPPGGNVSHSMVTTTPPASSPAPLESGKDALMRLHRQKRYLLFPEGSSFQLVFDIIIPIVDYTNYAILGITCSVAWELPSKPPSELIENVLTRINDGTIGTVRRNGSVSVPDSSPELDPQTQSKIQTPSQNLDVDNRATATGNWQAVHAPPANPPAYAANEQDSHSHSYYTNIQRIPAAYPYANANADANANGQQRQALFPANWHARQSLGRWQQRGSGAGVDNWWTRNGQRVQQNWQEKQIKWGPSKWDSGYSQRPRQVLRAPLKHHIYPVFARRRRRRSLEQDPHFERLHLQQHLSSRQLLFGKIERLYKSRRMNGTSCVQRALCESAQRQQMLQGTNLAQPQSFIMELLSAIFQLPRSDDVAVPGELELMISPHYLEAHRQRGDCRQLYADCNHTFWLE</sequence>
<dbReference type="PANTHER" id="PTHR21398:SF1">
    <property type="entry name" value="FI03705P"/>
    <property type="match status" value="1"/>
</dbReference>
<dbReference type="RefSeq" id="XP_016924525.4">
    <property type="nucleotide sequence ID" value="XM_017069036.4"/>
</dbReference>
<evidence type="ECO:0000313" key="3">
    <source>
        <dbReference type="Proteomes" id="UP001652628"/>
    </source>
</evidence>
<feature type="compositionally biased region" description="Polar residues" evidence="1">
    <location>
        <begin position="165"/>
        <end position="175"/>
    </location>
</feature>
<organism evidence="3 4">
    <name type="scientific">Drosophila suzukii</name>
    <name type="common">Spotted-wing drosophila fruit fly</name>
    <dbReference type="NCBI Taxonomy" id="28584"/>
    <lineage>
        <taxon>Eukaryota</taxon>
        <taxon>Metazoa</taxon>
        <taxon>Ecdysozoa</taxon>
        <taxon>Arthropoda</taxon>
        <taxon>Hexapoda</taxon>
        <taxon>Insecta</taxon>
        <taxon>Pterygota</taxon>
        <taxon>Neoptera</taxon>
        <taxon>Endopterygota</taxon>
        <taxon>Diptera</taxon>
        <taxon>Brachycera</taxon>
        <taxon>Muscomorpha</taxon>
        <taxon>Ephydroidea</taxon>
        <taxon>Drosophilidae</taxon>
        <taxon>Drosophila</taxon>
        <taxon>Sophophora</taxon>
    </lineage>
</organism>
<feature type="region of interest" description="Disordered" evidence="1">
    <location>
        <begin position="147"/>
        <end position="175"/>
    </location>
</feature>
<keyword evidence="3" id="KW-1185">Reference proteome</keyword>
<keyword evidence="2" id="KW-0812">Transmembrane</keyword>
<dbReference type="InterPro" id="IPR006631">
    <property type="entry name" value="DM4_12"/>
</dbReference>
<dbReference type="AlphaFoldDB" id="A0AB39YZ41"/>
<keyword evidence="2" id="KW-0472">Membrane</keyword>
<dbReference type="GeneID" id="108005708"/>
<protein>
    <submittedName>
        <fullName evidence="4">Uncharacterized protein</fullName>
    </submittedName>
</protein>
<dbReference type="SMART" id="SM00718">
    <property type="entry name" value="DM4_12"/>
    <property type="match status" value="1"/>
</dbReference>
<dbReference type="PANTHER" id="PTHR21398">
    <property type="entry name" value="AGAP007094-PA"/>
    <property type="match status" value="1"/>
</dbReference>
<dbReference type="Pfam" id="PF07841">
    <property type="entry name" value="DM4_12"/>
    <property type="match status" value="1"/>
</dbReference>
<feature type="transmembrane region" description="Helical" evidence="2">
    <location>
        <begin position="24"/>
        <end position="47"/>
    </location>
</feature>
<evidence type="ECO:0000256" key="1">
    <source>
        <dbReference type="SAM" id="MobiDB-lite"/>
    </source>
</evidence>
<dbReference type="Proteomes" id="UP001652628">
    <property type="component" value="Chromosome 3"/>
</dbReference>